<dbReference type="PROSITE" id="PS51855">
    <property type="entry name" value="MGS"/>
    <property type="match status" value="1"/>
</dbReference>
<evidence type="ECO:0000256" key="6">
    <source>
        <dbReference type="ARBA" id="ARBA00022801"/>
    </source>
</evidence>
<dbReference type="Proteomes" id="UP000824890">
    <property type="component" value="Unassembled WGS sequence"/>
</dbReference>
<evidence type="ECO:0000256" key="3">
    <source>
        <dbReference type="ARBA" id="ARBA00007667"/>
    </source>
</evidence>
<dbReference type="HAMAP" id="MF_00139">
    <property type="entry name" value="PurH"/>
    <property type="match status" value="1"/>
</dbReference>
<dbReference type="SMART" id="SM00851">
    <property type="entry name" value="MGS"/>
    <property type="match status" value="1"/>
</dbReference>
<proteinExistence type="inferred from homology"/>
<gene>
    <name evidence="10" type="ORF">HID58_091067</name>
</gene>
<evidence type="ECO:0000256" key="7">
    <source>
        <dbReference type="ARBA" id="ARBA00023186"/>
    </source>
</evidence>
<dbReference type="PANTHER" id="PTHR11692">
    <property type="entry name" value="BIFUNCTIONAL PURINE BIOSYNTHESIS PROTEIN PURH"/>
    <property type="match status" value="1"/>
</dbReference>
<comment type="pathway">
    <text evidence="2">Purine metabolism; IMP biosynthesis via de novo pathway; 5-formamido-1-(5-phospho-D-ribosyl)imidazole-4-carboxamide from 5-amino-1-(5-phospho-D-ribosyl)imidazole-4-carboxamide (10-formyl THF route): step 1/1.</text>
</comment>
<dbReference type="EMBL" id="JAGKQM010001806">
    <property type="protein sequence ID" value="KAH0851253.1"/>
    <property type="molecule type" value="Genomic_DNA"/>
</dbReference>
<keyword evidence="4" id="KW-0808">Transferase</keyword>
<dbReference type="Gene3D" id="3.40.50.1380">
    <property type="entry name" value="Methylglyoxal synthase-like domain"/>
    <property type="match status" value="1"/>
</dbReference>
<dbReference type="Gene3D" id="3.40.140.20">
    <property type="match status" value="2"/>
</dbReference>
<keyword evidence="11" id="KW-1185">Reference proteome</keyword>
<dbReference type="NCBIfam" id="NF002049">
    <property type="entry name" value="PRK00881.1"/>
    <property type="match status" value="1"/>
</dbReference>
<evidence type="ECO:0000259" key="9">
    <source>
        <dbReference type="PROSITE" id="PS51855"/>
    </source>
</evidence>
<dbReference type="SMART" id="SM00798">
    <property type="entry name" value="AICARFT_IMPCHas"/>
    <property type="match status" value="1"/>
</dbReference>
<dbReference type="SUPFAM" id="SSF53927">
    <property type="entry name" value="Cytidine deaminase-like"/>
    <property type="match status" value="2"/>
</dbReference>
<organism evidence="10 11">
    <name type="scientific">Brassica napus</name>
    <name type="common">Rape</name>
    <dbReference type="NCBI Taxonomy" id="3708"/>
    <lineage>
        <taxon>Eukaryota</taxon>
        <taxon>Viridiplantae</taxon>
        <taxon>Streptophyta</taxon>
        <taxon>Embryophyta</taxon>
        <taxon>Tracheophyta</taxon>
        <taxon>Spermatophyta</taxon>
        <taxon>Magnoliopsida</taxon>
        <taxon>eudicotyledons</taxon>
        <taxon>Gunneridae</taxon>
        <taxon>Pentapetalae</taxon>
        <taxon>rosids</taxon>
        <taxon>malvids</taxon>
        <taxon>Brassicales</taxon>
        <taxon>Brassicaceae</taxon>
        <taxon>Brassiceae</taxon>
        <taxon>Brassica</taxon>
    </lineage>
</organism>
<dbReference type="InterPro" id="IPR011607">
    <property type="entry name" value="MGS-like_dom"/>
</dbReference>
<accession>A0ABQ7X5Y3</accession>
<evidence type="ECO:0000256" key="1">
    <source>
        <dbReference type="ARBA" id="ARBA00004844"/>
    </source>
</evidence>
<dbReference type="SUPFAM" id="SSF52335">
    <property type="entry name" value="Methylglyoxal synthase-like"/>
    <property type="match status" value="1"/>
</dbReference>
<evidence type="ECO:0000313" key="10">
    <source>
        <dbReference type="EMBL" id="KAH0851253.1"/>
    </source>
</evidence>
<sequence>IDMLSSAATATATSVSARSGDILYGYLRRKTVAPFRFAQPKQQVYCKSLRPSFVAVRAMSESQTALKNQPQSSASSGKKQALISLSDKKDLATLGNGLQELGYTIVSTGGTASTLENAGVSVTKLDGRVKTLHPNIHGGILARRDVEHHMEALNEHGIGTFDVVVVNLYPFYNKVTAPGGISFEDGIENIDIGGPAMIRAAAKNHKDVLIVVDSEDYQAVLEYLKGGQSDQQFRRKLAWKAFQHVAAYDSAVSEWLWKQTEGKEKFPPSFTVPLSLKSSLRYGENPHQKAAFYVDKSLAEVNAGGIATAIQHHGKEMSYNNYLDADAAWNCVSEFENPTCVVVKHTNPCGVASRDDILEAYRLAVKADPVSAFGGIVAFNVEVDEVLARELREFRSPTDGETRMFYEIVVAPKYTAKGLEVLKGKSKTLRILEAKKNDQGKLSLRQVGGGWLAQDSDDITPEDISFKAVSDKTPTESELADAKFAWLCVKHVKSNAIVIAKVGSLSSSLSIRLGSFMILILGLFMVKNNCMLGMGSGQPNRVESLRLAFKKAGEEAKGAALASDAFFPFAWKDAVEEACEKGIGAIAEPGGSIRDQDAIDCCNKYGVSLLFTNSTQIKTRESTTVERERERPEMATGKVVVEKIRGRSTATSCFSKYPLKFILPTKVAPVGTDVVWIYSITYGGGIVSGDSISCEFTIGDGCTAVLTTQSSTKVYKAIGSKCSEQTLEARIGSESLLVVVPDPVTCFSTARYYQKQNFRLLSDSNLVLVDWITSGRHANGEKWDFEFYKSINNVYLEDDKPLFLDTVLLEKRNIQSIAERMQDYHAIAMVILFGPKLRELQKQVQENVKNMMSEQLQISYSSRRHNPDSRVRNGFMKPEFIASCSTFGPEGKGVVVRIASDSTESVYNFLRQQLGDLEPLLGQSPYA</sequence>
<feature type="non-terminal residue" evidence="10">
    <location>
        <position position="1"/>
    </location>
</feature>
<evidence type="ECO:0000256" key="4">
    <source>
        <dbReference type="ARBA" id="ARBA00022679"/>
    </source>
</evidence>
<evidence type="ECO:0000313" key="11">
    <source>
        <dbReference type="Proteomes" id="UP000824890"/>
    </source>
</evidence>
<keyword evidence="6" id="KW-0378">Hydrolase</keyword>
<evidence type="ECO:0000256" key="8">
    <source>
        <dbReference type="ARBA" id="ARBA00023268"/>
    </source>
</evidence>
<dbReference type="InterPro" id="IPR016193">
    <property type="entry name" value="Cytidine_deaminase-like"/>
</dbReference>
<dbReference type="Pfam" id="PF01808">
    <property type="entry name" value="AICARFT_IMPCHas"/>
    <property type="match status" value="1"/>
</dbReference>
<dbReference type="InterPro" id="IPR036914">
    <property type="entry name" value="MGS-like_dom_sf"/>
</dbReference>
<dbReference type="Pfam" id="PF02142">
    <property type="entry name" value="MGS"/>
    <property type="match status" value="1"/>
</dbReference>
<protein>
    <recommendedName>
        <fullName evidence="9">MGS-like domain-containing protein</fullName>
    </recommendedName>
</protein>
<keyword evidence="8" id="KW-0511">Multifunctional enzyme</keyword>
<dbReference type="HAMAP" id="MF_01384">
    <property type="entry name" value="UreD"/>
    <property type="match status" value="1"/>
</dbReference>
<reference evidence="10 11" key="1">
    <citation type="submission" date="2021-05" db="EMBL/GenBank/DDBJ databases">
        <title>Genome Assembly of Synthetic Allotetraploid Brassica napus Reveals Homoeologous Exchanges between Subgenomes.</title>
        <authorList>
            <person name="Davis J.T."/>
        </authorList>
    </citation>
    <scope>NUCLEOTIDE SEQUENCE [LARGE SCALE GENOMIC DNA]</scope>
    <source>
        <strain evidence="11">cv. Da-Ae</strain>
        <tissue evidence="10">Seedling</tissue>
    </source>
</reference>
<evidence type="ECO:0000256" key="2">
    <source>
        <dbReference type="ARBA" id="ARBA00004954"/>
    </source>
</evidence>
<name>A0ABQ7X5Y3_BRANA</name>
<comment type="pathway">
    <text evidence="1">Purine metabolism; IMP biosynthesis via de novo pathway; IMP from 5-formamido-1-(5-phospho-D-ribosyl)imidazole-4-carboxamide: step 1/1.</text>
</comment>
<comment type="similarity">
    <text evidence="3">Belongs to the PurH family.</text>
</comment>
<dbReference type="InterPro" id="IPR002669">
    <property type="entry name" value="UreD"/>
</dbReference>
<dbReference type="PANTHER" id="PTHR11692:SF0">
    <property type="entry name" value="BIFUNCTIONAL PURINE BIOSYNTHESIS PROTEIN ATIC"/>
    <property type="match status" value="1"/>
</dbReference>
<comment type="caution">
    <text evidence="10">The sequence shown here is derived from an EMBL/GenBank/DDBJ whole genome shotgun (WGS) entry which is preliminary data.</text>
</comment>
<dbReference type="Pfam" id="PF01774">
    <property type="entry name" value="UreD"/>
    <property type="match status" value="1"/>
</dbReference>
<keyword evidence="7" id="KW-0143">Chaperone</keyword>
<feature type="domain" description="MGS-like" evidence="9">
    <location>
        <begin position="69"/>
        <end position="212"/>
    </location>
</feature>
<dbReference type="CDD" id="cd01421">
    <property type="entry name" value="IMPCH"/>
    <property type="match status" value="1"/>
</dbReference>
<keyword evidence="5" id="KW-0658">Purine biosynthesis</keyword>
<dbReference type="InterPro" id="IPR002695">
    <property type="entry name" value="PurH-like"/>
</dbReference>
<evidence type="ECO:0000256" key="5">
    <source>
        <dbReference type="ARBA" id="ARBA00022755"/>
    </source>
</evidence>
<dbReference type="InterPro" id="IPR024051">
    <property type="entry name" value="AICAR_Tfase_dup_dom_sf"/>
</dbReference>